<accession>A0A6N4W4U9</accession>
<dbReference type="InterPro" id="IPR001279">
    <property type="entry name" value="Metallo-B-lactamas"/>
</dbReference>
<dbReference type="KEGG" id="many:MANY_04740"/>
<dbReference type="SMART" id="SM00849">
    <property type="entry name" value="Lactamase_B"/>
    <property type="match status" value="1"/>
</dbReference>
<organism evidence="2 3">
    <name type="scientific">Mycolicibacterium anyangense</name>
    <dbReference type="NCBI Taxonomy" id="1431246"/>
    <lineage>
        <taxon>Bacteria</taxon>
        <taxon>Bacillati</taxon>
        <taxon>Actinomycetota</taxon>
        <taxon>Actinomycetes</taxon>
        <taxon>Mycobacteriales</taxon>
        <taxon>Mycobacteriaceae</taxon>
        <taxon>Mycolicibacterium</taxon>
    </lineage>
</organism>
<evidence type="ECO:0000313" key="3">
    <source>
        <dbReference type="Proteomes" id="UP000467249"/>
    </source>
</evidence>
<dbReference type="SUPFAM" id="SSF56281">
    <property type="entry name" value="Metallo-hydrolase/oxidoreductase"/>
    <property type="match status" value="1"/>
</dbReference>
<dbReference type="PANTHER" id="PTHR23131">
    <property type="entry name" value="ENDORIBONUCLEASE LACTB2"/>
    <property type="match status" value="1"/>
</dbReference>
<gene>
    <name evidence="2" type="primary">ampC</name>
    <name evidence="2" type="ORF">MANY_04740</name>
</gene>
<dbReference type="PANTHER" id="PTHR23131:SF4">
    <property type="entry name" value="METALLO-BETA-LACTAMASE SUPERFAMILY POTEIN"/>
    <property type="match status" value="1"/>
</dbReference>
<evidence type="ECO:0000259" key="1">
    <source>
        <dbReference type="SMART" id="SM00849"/>
    </source>
</evidence>
<dbReference type="Proteomes" id="UP000467249">
    <property type="component" value="Chromosome"/>
</dbReference>
<sequence>MSGTPVTAAANGLETITDDVACIALPLPLPDLRSVNTYVLHSPADGVTLVDPGWAFPPAETALTQALDSLGYVISDVDRIVVTHQHWDHYSLGVRWRDRYGIELMLGREERHSIESFARLPHEVHPTQVPQLRRAGADELAAEIDALDWEPYELGVPFTFPDRWLDNGDEIDCGVATITVRATPGHTRGHVVFEDSARGLIFTGDHLLPRITPSLAFERAPQQLPLRSYLDSLQLVLDLPDARMLPAHGATDRTTHERAEELLDHHGTRLQVVGDLVAAGRSRSVDVATEMRWTREELDLGALGPVHRMMAVLEVQAHLDLLEFRGLVAGTDVDGVRHYRVA</sequence>
<dbReference type="RefSeq" id="WP_163802775.1">
    <property type="nucleotide sequence ID" value="NZ_AP022620.1"/>
</dbReference>
<dbReference type="AlphaFoldDB" id="A0A6N4W4U9"/>
<reference evidence="2 3" key="1">
    <citation type="journal article" date="2019" name="Emerg. Microbes Infect.">
        <title>Comprehensive subspecies identification of 175 nontuberculous mycobacteria species based on 7547 genomic profiles.</title>
        <authorList>
            <person name="Matsumoto Y."/>
            <person name="Kinjo T."/>
            <person name="Motooka D."/>
            <person name="Nabeya D."/>
            <person name="Jung N."/>
            <person name="Uechi K."/>
            <person name="Horii T."/>
            <person name="Iida T."/>
            <person name="Fujita J."/>
            <person name="Nakamura S."/>
        </authorList>
    </citation>
    <scope>NUCLEOTIDE SEQUENCE [LARGE SCALE GENOMIC DNA]</scope>
    <source>
        <strain evidence="2 3">JCM 30275</strain>
    </source>
</reference>
<dbReference type="GO" id="GO:0016787">
    <property type="term" value="F:hydrolase activity"/>
    <property type="evidence" value="ECO:0007669"/>
    <property type="project" value="UniProtKB-KW"/>
</dbReference>
<keyword evidence="2" id="KW-0378">Hydrolase</keyword>
<proteinExistence type="predicted"/>
<dbReference type="Gene3D" id="3.60.15.10">
    <property type="entry name" value="Ribonuclease Z/Hydroxyacylglutathione hydrolase-like"/>
    <property type="match status" value="1"/>
</dbReference>
<dbReference type="InterPro" id="IPR050662">
    <property type="entry name" value="Sec-metab_biosynth-thioest"/>
</dbReference>
<dbReference type="Pfam" id="PF00753">
    <property type="entry name" value="Lactamase_B"/>
    <property type="match status" value="1"/>
</dbReference>
<keyword evidence="3" id="KW-1185">Reference proteome</keyword>
<dbReference type="EMBL" id="AP022620">
    <property type="protein sequence ID" value="BBZ75137.1"/>
    <property type="molecule type" value="Genomic_DNA"/>
</dbReference>
<feature type="domain" description="Metallo-beta-lactamase" evidence="1">
    <location>
        <begin position="34"/>
        <end position="248"/>
    </location>
</feature>
<dbReference type="InterPro" id="IPR036866">
    <property type="entry name" value="RibonucZ/Hydroxyglut_hydro"/>
</dbReference>
<evidence type="ECO:0000313" key="2">
    <source>
        <dbReference type="EMBL" id="BBZ75137.1"/>
    </source>
</evidence>
<name>A0A6N4W4U9_9MYCO</name>
<protein>
    <submittedName>
        <fullName evidence="2">MBL fold metallo-hydrolase</fullName>
    </submittedName>
</protein>